<evidence type="ECO:0000256" key="1">
    <source>
        <dbReference type="SAM" id="MobiDB-lite"/>
    </source>
</evidence>
<gene>
    <name evidence="2" type="ORF">EUA93_18870</name>
</gene>
<dbReference type="EMBL" id="SDWT01000003">
    <property type="protein sequence ID" value="RYB90999.1"/>
    <property type="molecule type" value="Genomic_DNA"/>
</dbReference>
<proteinExistence type="predicted"/>
<evidence type="ECO:0000313" key="3">
    <source>
        <dbReference type="Proteomes" id="UP000294071"/>
    </source>
</evidence>
<accession>A0A4Q2RT79</accession>
<dbReference type="AlphaFoldDB" id="A0A4Q2RT79"/>
<dbReference type="Proteomes" id="UP000294071">
    <property type="component" value="Unassembled WGS sequence"/>
</dbReference>
<dbReference type="RefSeq" id="WP_129401897.1">
    <property type="nucleotide sequence ID" value="NZ_SDWT01000003.1"/>
</dbReference>
<protein>
    <submittedName>
        <fullName evidence="2">Uncharacterized protein</fullName>
    </submittedName>
</protein>
<feature type="region of interest" description="Disordered" evidence="1">
    <location>
        <begin position="77"/>
        <end position="96"/>
    </location>
</feature>
<dbReference type="OrthoDB" id="5197532at2"/>
<comment type="caution">
    <text evidence="2">The sequence shown here is derived from an EMBL/GenBank/DDBJ whole genome shotgun (WGS) entry which is preliminary data.</text>
</comment>
<sequence length="96" mass="10593">MSTANDMFESLTGFDEIAIAAHFGRKITALGVDAQENAENPDPFTFLRALIFVDKRRQNMNDPDAYKAVQALTIAETQGYFSEDDDEDDAGKEPSA</sequence>
<reference evidence="2 3" key="1">
    <citation type="submission" date="2019-01" db="EMBL/GenBank/DDBJ databases">
        <title>Novel species of Nocardioides.</title>
        <authorList>
            <person name="Liu Q."/>
            <person name="Xin Y.-H."/>
        </authorList>
    </citation>
    <scope>NUCLEOTIDE SEQUENCE [LARGE SCALE GENOMIC DNA]</scope>
    <source>
        <strain evidence="2 3">CGMCC 4.6882</strain>
    </source>
</reference>
<organism evidence="2 3">
    <name type="scientific">Nocardioides oleivorans</name>
    <dbReference type="NCBI Taxonomy" id="273676"/>
    <lineage>
        <taxon>Bacteria</taxon>
        <taxon>Bacillati</taxon>
        <taxon>Actinomycetota</taxon>
        <taxon>Actinomycetes</taxon>
        <taxon>Propionibacteriales</taxon>
        <taxon>Nocardioidaceae</taxon>
        <taxon>Nocardioides</taxon>
    </lineage>
</organism>
<evidence type="ECO:0000313" key="2">
    <source>
        <dbReference type="EMBL" id="RYB90999.1"/>
    </source>
</evidence>
<name>A0A4Q2RT79_9ACTN</name>
<keyword evidence="3" id="KW-1185">Reference proteome</keyword>